<dbReference type="Pfam" id="PF00512">
    <property type="entry name" value="HisKA"/>
    <property type="match status" value="1"/>
</dbReference>
<dbReference type="Gene3D" id="3.30.450.40">
    <property type="match status" value="1"/>
</dbReference>
<dbReference type="Pfam" id="PF00072">
    <property type="entry name" value="Response_reg"/>
    <property type="match status" value="1"/>
</dbReference>
<dbReference type="FunFam" id="3.30.450.20:FF:000099">
    <property type="entry name" value="Sensory box sensor histidine kinase"/>
    <property type="match status" value="1"/>
</dbReference>
<dbReference type="PANTHER" id="PTHR43547:SF2">
    <property type="entry name" value="HYBRID SIGNAL TRANSDUCTION HISTIDINE KINASE C"/>
    <property type="match status" value="1"/>
</dbReference>
<reference evidence="14" key="1">
    <citation type="submission" date="2016-12" db="EMBL/GenBank/DDBJ databases">
        <title>Comparative genomics of four Isosphaeraceae planctomycetes: a common pool of plasmids and glycoside hydrolase genes.</title>
        <authorList>
            <person name="Ivanova A."/>
        </authorList>
    </citation>
    <scope>NUCLEOTIDE SEQUENCE [LARGE SCALE GENOMIC DNA]</scope>
    <source>
        <strain evidence="14">PX4</strain>
    </source>
</reference>
<dbReference type="CDD" id="cd00082">
    <property type="entry name" value="HisKA"/>
    <property type="match status" value="1"/>
</dbReference>
<dbReference type="InterPro" id="IPR004358">
    <property type="entry name" value="Sig_transdc_His_kin-like_C"/>
</dbReference>
<dbReference type="Gene3D" id="3.30.565.10">
    <property type="entry name" value="Histidine kinase-like ATPase, C-terminal domain"/>
    <property type="match status" value="1"/>
</dbReference>
<proteinExistence type="predicted"/>
<dbReference type="Gene3D" id="3.30.450.20">
    <property type="entry name" value="PAS domain"/>
    <property type="match status" value="2"/>
</dbReference>
<dbReference type="CDD" id="cd17580">
    <property type="entry name" value="REC_2_DhkD-like"/>
    <property type="match status" value="1"/>
</dbReference>
<evidence type="ECO:0000256" key="2">
    <source>
        <dbReference type="ARBA" id="ARBA00012438"/>
    </source>
</evidence>
<dbReference type="InterPro" id="IPR029016">
    <property type="entry name" value="GAF-like_dom_sf"/>
</dbReference>
<organism evidence="13 14">
    <name type="scientific">Paludisphaera borealis</name>
    <dbReference type="NCBI Taxonomy" id="1387353"/>
    <lineage>
        <taxon>Bacteria</taxon>
        <taxon>Pseudomonadati</taxon>
        <taxon>Planctomycetota</taxon>
        <taxon>Planctomycetia</taxon>
        <taxon>Isosphaerales</taxon>
        <taxon>Isosphaeraceae</taxon>
        <taxon>Paludisphaera</taxon>
    </lineage>
</organism>
<keyword evidence="8" id="KW-1133">Transmembrane helix</keyword>
<dbReference type="SMART" id="SM00065">
    <property type="entry name" value="GAF"/>
    <property type="match status" value="1"/>
</dbReference>
<dbReference type="InterPro" id="IPR003594">
    <property type="entry name" value="HATPase_dom"/>
</dbReference>
<dbReference type="KEGG" id="pbor:BSF38_05056"/>
<dbReference type="AlphaFoldDB" id="A0A1U7CX26"/>
<dbReference type="InterPro" id="IPR001610">
    <property type="entry name" value="PAC"/>
</dbReference>
<feature type="domain" description="PAC" evidence="12">
    <location>
        <begin position="367"/>
        <end position="419"/>
    </location>
</feature>
<evidence type="ECO:0000256" key="1">
    <source>
        <dbReference type="ARBA" id="ARBA00000085"/>
    </source>
</evidence>
<dbReference type="SUPFAM" id="SSF52172">
    <property type="entry name" value="CheY-like"/>
    <property type="match status" value="1"/>
</dbReference>
<dbReference type="InterPro" id="IPR035965">
    <property type="entry name" value="PAS-like_dom_sf"/>
</dbReference>
<evidence type="ECO:0000259" key="9">
    <source>
        <dbReference type="PROSITE" id="PS50109"/>
    </source>
</evidence>
<dbReference type="NCBIfam" id="TIGR00229">
    <property type="entry name" value="sensory_box"/>
    <property type="match status" value="1"/>
</dbReference>
<feature type="transmembrane region" description="Helical" evidence="8">
    <location>
        <begin position="21"/>
        <end position="38"/>
    </location>
</feature>
<dbReference type="PRINTS" id="PR00344">
    <property type="entry name" value="BCTRLSENSOR"/>
</dbReference>
<dbReference type="SUPFAM" id="SSF55874">
    <property type="entry name" value="ATPase domain of HSP90 chaperone/DNA topoisomerase II/histidine kinase"/>
    <property type="match status" value="1"/>
</dbReference>
<dbReference type="PROSITE" id="PS50113">
    <property type="entry name" value="PAC"/>
    <property type="match status" value="2"/>
</dbReference>
<dbReference type="SMART" id="SM00387">
    <property type="entry name" value="HATPase_c"/>
    <property type="match status" value="1"/>
</dbReference>
<keyword evidence="8" id="KW-0472">Membrane</keyword>
<dbReference type="CDD" id="cd00130">
    <property type="entry name" value="PAS"/>
    <property type="match status" value="1"/>
</dbReference>
<keyword evidence="14" id="KW-1185">Reference proteome</keyword>
<evidence type="ECO:0000256" key="8">
    <source>
        <dbReference type="SAM" id="Phobius"/>
    </source>
</evidence>
<evidence type="ECO:0000256" key="7">
    <source>
        <dbReference type="SAM" id="Coils"/>
    </source>
</evidence>
<dbReference type="InterPro" id="IPR011006">
    <property type="entry name" value="CheY-like_superfamily"/>
</dbReference>
<feature type="domain" description="Response regulatory" evidence="10">
    <location>
        <begin position="845"/>
        <end position="961"/>
    </location>
</feature>
<evidence type="ECO:0000259" key="11">
    <source>
        <dbReference type="PROSITE" id="PS50112"/>
    </source>
</evidence>
<feature type="domain" description="Histidine kinase" evidence="9">
    <location>
        <begin position="604"/>
        <end position="822"/>
    </location>
</feature>
<dbReference type="InterPro" id="IPR036890">
    <property type="entry name" value="HATPase_C_sf"/>
</dbReference>
<dbReference type="Pfam" id="PF02518">
    <property type="entry name" value="HATPase_c"/>
    <property type="match status" value="1"/>
</dbReference>
<keyword evidence="5" id="KW-0418">Kinase</keyword>
<dbReference type="InterPro" id="IPR013655">
    <property type="entry name" value="PAS_fold_3"/>
</dbReference>
<dbReference type="InterPro" id="IPR001789">
    <property type="entry name" value="Sig_transdc_resp-reg_receiver"/>
</dbReference>
<dbReference type="SUPFAM" id="SSF47384">
    <property type="entry name" value="Homodimeric domain of signal transducing histidine kinase"/>
    <property type="match status" value="1"/>
</dbReference>
<dbReference type="EMBL" id="CP019082">
    <property type="protein sequence ID" value="APW63485.1"/>
    <property type="molecule type" value="Genomic_DNA"/>
</dbReference>
<dbReference type="InterPro" id="IPR003018">
    <property type="entry name" value="GAF"/>
</dbReference>
<evidence type="ECO:0000313" key="14">
    <source>
        <dbReference type="Proteomes" id="UP000186309"/>
    </source>
</evidence>
<dbReference type="Proteomes" id="UP000186309">
    <property type="component" value="Chromosome"/>
</dbReference>
<keyword evidence="4 13" id="KW-0808">Transferase</keyword>
<gene>
    <name evidence="13" type="primary">phoR_4</name>
    <name evidence="13" type="ORF">BSF38_05056</name>
</gene>
<protein>
    <recommendedName>
        <fullName evidence="2">histidine kinase</fullName>
        <ecNumber evidence="2">2.7.13.3</ecNumber>
    </recommendedName>
</protein>
<evidence type="ECO:0000256" key="4">
    <source>
        <dbReference type="ARBA" id="ARBA00022679"/>
    </source>
</evidence>
<dbReference type="EC" id="2.7.13.3" evidence="2"/>
<dbReference type="InterPro" id="IPR000014">
    <property type="entry name" value="PAS"/>
</dbReference>
<feature type="transmembrane region" description="Helical" evidence="8">
    <location>
        <begin position="74"/>
        <end position="91"/>
    </location>
</feature>
<dbReference type="InterPro" id="IPR036097">
    <property type="entry name" value="HisK_dim/P_sf"/>
</dbReference>
<dbReference type="FunFam" id="3.30.565.10:FF:000006">
    <property type="entry name" value="Sensor histidine kinase WalK"/>
    <property type="match status" value="1"/>
</dbReference>
<feature type="transmembrane region" description="Helical" evidence="8">
    <location>
        <begin position="44"/>
        <end position="62"/>
    </location>
</feature>
<dbReference type="SUPFAM" id="SSF55785">
    <property type="entry name" value="PYP-like sensor domain (PAS domain)"/>
    <property type="match status" value="2"/>
</dbReference>
<evidence type="ECO:0000256" key="3">
    <source>
        <dbReference type="ARBA" id="ARBA00022553"/>
    </source>
</evidence>
<dbReference type="Gene3D" id="1.10.287.130">
    <property type="match status" value="1"/>
</dbReference>
<dbReference type="GO" id="GO:0000155">
    <property type="term" value="F:phosphorelay sensor kinase activity"/>
    <property type="evidence" value="ECO:0007669"/>
    <property type="project" value="InterPro"/>
</dbReference>
<dbReference type="Pfam" id="PF08447">
    <property type="entry name" value="PAS_3"/>
    <property type="match status" value="1"/>
</dbReference>
<dbReference type="PROSITE" id="PS50109">
    <property type="entry name" value="HIS_KIN"/>
    <property type="match status" value="1"/>
</dbReference>
<dbReference type="SUPFAM" id="SSF55781">
    <property type="entry name" value="GAF domain-like"/>
    <property type="match status" value="1"/>
</dbReference>
<evidence type="ECO:0000259" key="10">
    <source>
        <dbReference type="PROSITE" id="PS50110"/>
    </source>
</evidence>
<keyword evidence="8" id="KW-0812">Transmembrane</keyword>
<feature type="coiled-coil region" evidence="7">
    <location>
        <begin position="112"/>
        <end position="157"/>
    </location>
</feature>
<evidence type="ECO:0000256" key="5">
    <source>
        <dbReference type="ARBA" id="ARBA00022777"/>
    </source>
</evidence>
<dbReference type="STRING" id="1387353.BSF38_05056"/>
<dbReference type="PROSITE" id="PS50112">
    <property type="entry name" value="PAS"/>
    <property type="match status" value="1"/>
</dbReference>
<dbReference type="SMART" id="SM00448">
    <property type="entry name" value="REC"/>
    <property type="match status" value="1"/>
</dbReference>
<dbReference type="PANTHER" id="PTHR43547">
    <property type="entry name" value="TWO-COMPONENT HISTIDINE KINASE"/>
    <property type="match status" value="1"/>
</dbReference>
<name>A0A1U7CX26_9BACT</name>
<dbReference type="InterPro" id="IPR003661">
    <property type="entry name" value="HisK_dim/P_dom"/>
</dbReference>
<feature type="modified residue" description="4-aspartylphosphate" evidence="6">
    <location>
        <position position="894"/>
    </location>
</feature>
<evidence type="ECO:0000256" key="6">
    <source>
        <dbReference type="PROSITE-ProRule" id="PRU00169"/>
    </source>
</evidence>
<feature type="domain" description="PAS" evidence="11">
    <location>
        <begin position="293"/>
        <end position="364"/>
    </location>
</feature>
<keyword evidence="7" id="KW-0175">Coiled coil</keyword>
<dbReference type="Pfam" id="PF01590">
    <property type="entry name" value="GAF"/>
    <property type="match status" value="1"/>
</dbReference>
<feature type="domain" description="PAC" evidence="12">
    <location>
        <begin position="240"/>
        <end position="292"/>
    </location>
</feature>
<dbReference type="RefSeq" id="WP_076349822.1">
    <property type="nucleotide sequence ID" value="NZ_CP019082.1"/>
</dbReference>
<comment type="catalytic activity">
    <reaction evidence="1">
        <text>ATP + protein L-histidine = ADP + protein N-phospho-L-histidine.</text>
        <dbReference type="EC" id="2.7.13.3"/>
    </reaction>
</comment>
<evidence type="ECO:0000313" key="13">
    <source>
        <dbReference type="EMBL" id="APW63485.1"/>
    </source>
</evidence>
<keyword evidence="3 6" id="KW-0597">Phosphoprotein</keyword>
<dbReference type="InterPro" id="IPR000700">
    <property type="entry name" value="PAS-assoc_C"/>
</dbReference>
<accession>A0A1U7CX26</accession>
<dbReference type="SMART" id="SM00086">
    <property type="entry name" value="PAC"/>
    <property type="match status" value="2"/>
</dbReference>
<dbReference type="SMART" id="SM00388">
    <property type="entry name" value="HisKA"/>
    <property type="match status" value="1"/>
</dbReference>
<sequence>MAFSVVAAVGRFVLSRWLDDHFILATGFLAAVAASWIGGFGPGLATLILSFLLITRAGVAGVLQIGGQPTRTEVVLYSVAGFGVAWLGGRMRSALAAAEVGRLAARERQERLDEALGERRGIQDEKERLLVEQSLMRAQAERQSATLAKLVHELQEKSAFTEAILRQVPSGIIAAEAASGGLVFRNDVAQRIARDPLEPGRSVTDSVERIEAVGFRPDGVPYHPDDWPLMRCLRTGEVVENEEIELRFPEGVSKTISVNAGPVLDASGRIVAAVTAFDDVTEARRGQDALVESENRFRRLAGAIPHIVWISNFDDSLEFLNNGWFDYTGMSAGATNSQDEWSSAIHPDDLDSVHEARRRALAACASYEVEYRIRGRDGVYRWFLGRGVPVCDEQGSPVSFFGTATDIDDRKRDERSARFLADVGAKLAAVVDEETTLREIAGLAVPFFADWCGVDLIEENHDLRRVAVTYDGSTPEDVVDVISHRYRFRTGAPHGLLGVVQSRQPDLVADVTDDILVAVAQNEEHLQALRAFNPRSYLCVPLIGRDGVLGAMSFATTSSGRRYDPKDLKLAMELAGRAAVAIENVRLYDRLRETDRRKDEFLATLAHELRNPLAPIRNAVLILRLKGSTDTDSQWAREVIERQVGHMSRLIDDLLDVSRITRNKLELRLDRVDLAAAVGDAVETSRPLLDSFGHELKLDLPTEPVVLLADRTRLVQVFASLLNNAAKYTDRGGVIALSVRLREHVVEISVKDSGIGIDPEQLPHVFEMFAQFTPSIDRTQGGLGIGLALVKGLVELHKGIVEARSAGLGAGSEFLVRLPLAASTAARGARTGPGDGSHADRPHSRVLVVDDSEDIAESLGRVLSLKGHEVHLAHDGEKAFALAGSLRPDFAVLDIGLPGMNGYELARAIRKQPWGRAITLIAVTGWGQINDRRRSSEAGFNHHLVKPVEPTTLLQLIGSPSSNS</sequence>
<dbReference type="InterPro" id="IPR005467">
    <property type="entry name" value="His_kinase_dom"/>
</dbReference>
<evidence type="ECO:0000259" key="12">
    <source>
        <dbReference type="PROSITE" id="PS50113"/>
    </source>
</evidence>
<dbReference type="PROSITE" id="PS50110">
    <property type="entry name" value="RESPONSE_REGULATORY"/>
    <property type="match status" value="1"/>
</dbReference>
<dbReference type="Gene3D" id="3.40.50.2300">
    <property type="match status" value="1"/>
</dbReference>